<name>A0A6L9S889_9ACTN</name>
<organism evidence="5 6">
    <name type="scientific">Phytoactinopolyspora halotolerans</name>
    <dbReference type="NCBI Taxonomy" id="1981512"/>
    <lineage>
        <taxon>Bacteria</taxon>
        <taxon>Bacillati</taxon>
        <taxon>Actinomycetota</taxon>
        <taxon>Actinomycetes</taxon>
        <taxon>Jiangellales</taxon>
        <taxon>Jiangellaceae</taxon>
        <taxon>Phytoactinopolyspora</taxon>
    </lineage>
</organism>
<dbReference type="InterPro" id="IPR006059">
    <property type="entry name" value="SBP"/>
</dbReference>
<dbReference type="PROSITE" id="PS51257">
    <property type="entry name" value="PROKAR_LIPOPROTEIN"/>
    <property type="match status" value="1"/>
</dbReference>
<comment type="caution">
    <text evidence="5">The sequence shown here is derived from an EMBL/GenBank/DDBJ whole genome shotgun (WGS) entry which is preliminary data.</text>
</comment>
<gene>
    <name evidence="5" type="ORF">G1H10_13750</name>
</gene>
<protein>
    <submittedName>
        <fullName evidence="5">Extracellular solute-binding protein</fullName>
    </submittedName>
</protein>
<reference evidence="5 6" key="1">
    <citation type="submission" date="2020-02" db="EMBL/GenBank/DDBJ databases">
        <authorList>
            <person name="Li X.-J."/>
            <person name="Han X.-M."/>
        </authorList>
    </citation>
    <scope>NUCLEOTIDE SEQUENCE [LARGE SCALE GENOMIC DNA]</scope>
    <source>
        <strain evidence="5 6">CCTCC AB 2017055</strain>
    </source>
</reference>
<dbReference type="SUPFAM" id="SSF53850">
    <property type="entry name" value="Periplasmic binding protein-like II"/>
    <property type="match status" value="1"/>
</dbReference>
<sequence>MMKTSELMAAIAVAAVTLAACSEGGGDSAEQNDPDSQTLEIWQRKAPGSPSDMIGQDMADAFTEATGVEVEFTSVLEDFETKLQQRAAQGDLPDVVINDTAQLGNMQSQGLLRQIDPAAIEGSDRVAERAWDAAKAVDGEYYGVPFTAHTVALFNRADWRENVGADIPTTWDELIELWKAYVDGDPTGTGADVAGIAVPGTTKRGYISWNTSTFYWSGGGEYFTEHGDGTFSSAVATPGSIEAAEWIRNLACEHDVMQPGAGSQDTTNTKELFQTDGAGSYLVAPYELASFDIDPGADVVEVFAPPPGPAGLTTLAEGNNVYLMAGSANEDAQDTFAEWAISVEGQTVAMAGDEEGGLVRIPVNQDIVMSDVREDDRWQLFQDLYDENGRYVPVVPNWAPFLQASAETLNALISDCSLDAETAMEQLDEEFTSELDAQGVLAE</sequence>
<proteinExistence type="inferred from homology"/>
<evidence type="ECO:0000313" key="5">
    <source>
        <dbReference type="EMBL" id="NEE01233.1"/>
    </source>
</evidence>
<keyword evidence="3 4" id="KW-0732">Signal</keyword>
<feature type="signal peptide" evidence="4">
    <location>
        <begin position="1"/>
        <end position="19"/>
    </location>
</feature>
<keyword evidence="2" id="KW-0813">Transport</keyword>
<feature type="chain" id="PRO_5038510791" evidence="4">
    <location>
        <begin position="20"/>
        <end position="443"/>
    </location>
</feature>
<dbReference type="Proteomes" id="UP000475214">
    <property type="component" value="Unassembled WGS sequence"/>
</dbReference>
<dbReference type="Gene3D" id="3.40.190.10">
    <property type="entry name" value="Periplasmic binding protein-like II"/>
    <property type="match status" value="1"/>
</dbReference>
<dbReference type="GO" id="GO:1901982">
    <property type="term" value="F:maltose binding"/>
    <property type="evidence" value="ECO:0007669"/>
    <property type="project" value="TreeGrafter"/>
</dbReference>
<dbReference type="PANTHER" id="PTHR30061">
    <property type="entry name" value="MALTOSE-BINDING PERIPLASMIC PROTEIN"/>
    <property type="match status" value="1"/>
</dbReference>
<accession>A0A6L9S889</accession>
<keyword evidence="6" id="KW-1185">Reference proteome</keyword>
<dbReference type="GO" id="GO:0042956">
    <property type="term" value="P:maltodextrin transmembrane transport"/>
    <property type="evidence" value="ECO:0007669"/>
    <property type="project" value="TreeGrafter"/>
</dbReference>
<evidence type="ECO:0000256" key="2">
    <source>
        <dbReference type="ARBA" id="ARBA00022448"/>
    </source>
</evidence>
<evidence type="ECO:0000256" key="4">
    <source>
        <dbReference type="SAM" id="SignalP"/>
    </source>
</evidence>
<dbReference type="RefSeq" id="WP_163738442.1">
    <property type="nucleotide sequence ID" value="NZ_JAAGOA010000008.1"/>
</dbReference>
<evidence type="ECO:0000256" key="1">
    <source>
        <dbReference type="ARBA" id="ARBA00008520"/>
    </source>
</evidence>
<dbReference type="PANTHER" id="PTHR30061:SF50">
    <property type="entry name" value="MALTOSE_MALTODEXTRIN-BINDING PERIPLASMIC PROTEIN"/>
    <property type="match status" value="1"/>
</dbReference>
<dbReference type="Pfam" id="PF01547">
    <property type="entry name" value="SBP_bac_1"/>
    <property type="match status" value="1"/>
</dbReference>
<dbReference type="AlphaFoldDB" id="A0A6L9S889"/>
<evidence type="ECO:0000256" key="3">
    <source>
        <dbReference type="ARBA" id="ARBA00022729"/>
    </source>
</evidence>
<dbReference type="EMBL" id="JAAGOA010000008">
    <property type="protein sequence ID" value="NEE01233.1"/>
    <property type="molecule type" value="Genomic_DNA"/>
</dbReference>
<comment type="similarity">
    <text evidence="1">Belongs to the bacterial solute-binding protein 1 family.</text>
</comment>
<dbReference type="GO" id="GO:0015768">
    <property type="term" value="P:maltose transport"/>
    <property type="evidence" value="ECO:0007669"/>
    <property type="project" value="TreeGrafter"/>
</dbReference>
<dbReference type="GO" id="GO:0055052">
    <property type="term" value="C:ATP-binding cassette (ABC) transporter complex, substrate-binding subunit-containing"/>
    <property type="evidence" value="ECO:0007669"/>
    <property type="project" value="TreeGrafter"/>
</dbReference>
<evidence type="ECO:0000313" key="6">
    <source>
        <dbReference type="Proteomes" id="UP000475214"/>
    </source>
</evidence>